<protein>
    <submittedName>
        <fullName evidence="1">Uncharacterized protein</fullName>
    </submittedName>
</protein>
<accession>A0ABX1M8T3</accession>
<reference evidence="1 2" key="1">
    <citation type="submission" date="2018-06" db="EMBL/GenBank/DDBJ databases">
        <title>Comparative genomics of Brasilonema spp. strains.</title>
        <authorList>
            <person name="Alvarenga D.O."/>
            <person name="Fiore M.F."/>
            <person name="Varani A.M."/>
        </authorList>
    </citation>
    <scope>NUCLEOTIDE SEQUENCE [LARGE SCALE GENOMIC DNA]</scope>
    <source>
        <strain evidence="1 2">UFV-OR1</strain>
    </source>
</reference>
<name>A0ABX1M8T3_9CYAN</name>
<proteinExistence type="predicted"/>
<dbReference type="EMBL" id="QMEC01000084">
    <property type="protein sequence ID" value="NMF64969.1"/>
    <property type="molecule type" value="Genomic_DNA"/>
</dbReference>
<evidence type="ECO:0000313" key="1">
    <source>
        <dbReference type="EMBL" id="NMF64969.1"/>
    </source>
</evidence>
<dbReference type="Proteomes" id="UP000762253">
    <property type="component" value="Unassembled WGS sequence"/>
</dbReference>
<evidence type="ECO:0000313" key="2">
    <source>
        <dbReference type="Proteomes" id="UP000762253"/>
    </source>
</evidence>
<sequence>MNARKCGFLDNDAVTLCQTPSAIRDIAQFQIAKFRVVRAPQWILFYHFLHMIFQKKNINA</sequence>
<comment type="caution">
    <text evidence="1">The sequence shown here is derived from an EMBL/GenBank/DDBJ whole genome shotgun (WGS) entry which is preliminary data.</text>
</comment>
<keyword evidence="2" id="KW-1185">Reference proteome</keyword>
<gene>
    <name evidence="1" type="ORF">DP115_20225</name>
</gene>
<organism evidence="1 2">
    <name type="scientific">Brasilonema octagenarum UFV-OR1</name>
    <dbReference type="NCBI Taxonomy" id="417115"/>
    <lineage>
        <taxon>Bacteria</taxon>
        <taxon>Bacillati</taxon>
        <taxon>Cyanobacteriota</taxon>
        <taxon>Cyanophyceae</taxon>
        <taxon>Nostocales</taxon>
        <taxon>Scytonemataceae</taxon>
        <taxon>Brasilonema</taxon>
        <taxon>Octagenarum group</taxon>
    </lineage>
</organism>